<feature type="transmembrane region" description="Helical" evidence="1">
    <location>
        <begin position="76"/>
        <end position="94"/>
    </location>
</feature>
<dbReference type="EMBL" id="JAJEPX010000005">
    <property type="protein sequence ID" value="MCC2176140.1"/>
    <property type="molecule type" value="Genomic_DNA"/>
</dbReference>
<feature type="transmembrane region" description="Helical" evidence="1">
    <location>
        <begin position="45"/>
        <end position="70"/>
    </location>
</feature>
<feature type="transmembrane region" description="Helical" evidence="1">
    <location>
        <begin position="12"/>
        <end position="33"/>
    </location>
</feature>
<evidence type="ECO:0000313" key="3">
    <source>
        <dbReference type="Proteomes" id="UP001298753"/>
    </source>
</evidence>
<dbReference type="RefSeq" id="WP_227600208.1">
    <property type="nucleotide sequence ID" value="NZ_DBGBNA010000128.1"/>
</dbReference>
<dbReference type="GeneID" id="98660974"/>
<proteinExistence type="predicted"/>
<sequence length="187" mass="20059">MTMTKNKLYHMVLAGILCAIGIVVPMFMPRIVLGPMSFTLASHVAVFLGMFISPAVAVAVCIGTTIGFFLTTPAIIALRAASHIVFAFIGAAYLKRNPDILNRPVASTVFNFLIALLHAATEMIIVTPFFMSGALFTAEQLANGFVASVVLLVGLGTVIHSMLDYSISILVWKPLCVAMPQLRTSQD</sequence>
<dbReference type="Proteomes" id="UP001298753">
    <property type="component" value="Unassembled WGS sequence"/>
</dbReference>
<feature type="transmembrane region" description="Helical" evidence="1">
    <location>
        <begin position="142"/>
        <end position="163"/>
    </location>
</feature>
<dbReference type="Gene3D" id="1.10.1760.20">
    <property type="match status" value="1"/>
</dbReference>
<evidence type="ECO:0008006" key="4">
    <source>
        <dbReference type="Google" id="ProtNLM"/>
    </source>
</evidence>
<keyword evidence="1" id="KW-0812">Transmembrane</keyword>
<reference evidence="2 3" key="1">
    <citation type="submission" date="2021-10" db="EMBL/GenBank/DDBJ databases">
        <title>Anaerobic single-cell dispensing facilitates the cultivation of human gut bacteria.</title>
        <authorList>
            <person name="Afrizal A."/>
        </authorList>
    </citation>
    <scope>NUCLEOTIDE SEQUENCE [LARGE SCALE GENOMIC DNA]</scope>
    <source>
        <strain evidence="2 3">CLA-AA-H270</strain>
    </source>
</reference>
<organism evidence="2 3">
    <name type="scientific">Agathobaculum butyriciproducens</name>
    <dbReference type="NCBI Taxonomy" id="1628085"/>
    <lineage>
        <taxon>Bacteria</taxon>
        <taxon>Bacillati</taxon>
        <taxon>Bacillota</taxon>
        <taxon>Clostridia</taxon>
        <taxon>Eubacteriales</taxon>
        <taxon>Butyricicoccaceae</taxon>
        <taxon>Agathobaculum</taxon>
    </lineage>
</organism>
<name>A0AAW4VXF5_9FIRM</name>
<keyword evidence="1" id="KW-0472">Membrane</keyword>
<keyword evidence="3" id="KW-1185">Reference proteome</keyword>
<accession>A0AAW4VXF5</accession>
<feature type="transmembrane region" description="Helical" evidence="1">
    <location>
        <begin position="106"/>
        <end position="130"/>
    </location>
</feature>
<evidence type="ECO:0000256" key="1">
    <source>
        <dbReference type="SAM" id="Phobius"/>
    </source>
</evidence>
<gene>
    <name evidence="2" type="ORF">LKD22_03170</name>
</gene>
<comment type="caution">
    <text evidence="2">The sequence shown here is derived from an EMBL/GenBank/DDBJ whole genome shotgun (WGS) entry which is preliminary data.</text>
</comment>
<protein>
    <recommendedName>
        <fullName evidence="4">Niacin transporter</fullName>
    </recommendedName>
</protein>
<evidence type="ECO:0000313" key="2">
    <source>
        <dbReference type="EMBL" id="MCC2176140.1"/>
    </source>
</evidence>
<dbReference type="AlphaFoldDB" id="A0AAW4VXF5"/>
<keyword evidence="1" id="KW-1133">Transmembrane helix</keyword>